<keyword evidence="2" id="KW-1185">Reference proteome</keyword>
<dbReference type="STRING" id="48467.SAMN02745166_02782"/>
<gene>
    <name evidence="1" type="ORF">SAMN02745166_02782</name>
</gene>
<organism evidence="1 2">
    <name type="scientific">Prosthecobacter debontii</name>
    <dbReference type="NCBI Taxonomy" id="48467"/>
    <lineage>
        <taxon>Bacteria</taxon>
        <taxon>Pseudomonadati</taxon>
        <taxon>Verrucomicrobiota</taxon>
        <taxon>Verrucomicrobiia</taxon>
        <taxon>Verrucomicrobiales</taxon>
        <taxon>Verrucomicrobiaceae</taxon>
        <taxon>Prosthecobacter</taxon>
    </lineage>
</organism>
<name>A0A1T4YB83_9BACT</name>
<sequence length="261" mass="30044">MNDIILLIIGATVGGAITKLTELWVESIKRRNEVKSRPVISRIEDVLTWRWDGKALLKRLIEQDRDLIGEELTPLREGTVEQWAPVFMAHPDGWALLTAGPKNIVGYWSIVALNDDHYALAKAGELFDSQIKTDTVVPFDFPGVYNAYFSHLGVLPGYRPHRRKLIEAFYENLEQLASKGVFFREICANAFSDEGIEICKGFMTYIGPHKDFGHVYSLPLFPWPKRLQHKRWHELERLYQKAYQEHKNEAEHVSNRRSVGA</sequence>
<evidence type="ECO:0000313" key="2">
    <source>
        <dbReference type="Proteomes" id="UP000190774"/>
    </source>
</evidence>
<dbReference type="AlphaFoldDB" id="A0A1T4YB83"/>
<dbReference type="EMBL" id="FUYE01000008">
    <property type="protein sequence ID" value="SKA98525.1"/>
    <property type="molecule type" value="Genomic_DNA"/>
</dbReference>
<proteinExistence type="predicted"/>
<dbReference type="Proteomes" id="UP000190774">
    <property type="component" value="Unassembled WGS sequence"/>
</dbReference>
<reference evidence="2" key="1">
    <citation type="submission" date="2017-02" db="EMBL/GenBank/DDBJ databases">
        <authorList>
            <person name="Varghese N."/>
            <person name="Submissions S."/>
        </authorList>
    </citation>
    <scope>NUCLEOTIDE SEQUENCE [LARGE SCALE GENOMIC DNA]</scope>
    <source>
        <strain evidence="2">ATCC 700200</strain>
    </source>
</reference>
<protein>
    <submittedName>
        <fullName evidence="1">Uncharacterized protein</fullName>
    </submittedName>
</protein>
<accession>A0A1T4YB83</accession>
<evidence type="ECO:0000313" key="1">
    <source>
        <dbReference type="EMBL" id="SKA98525.1"/>
    </source>
</evidence>
<dbReference type="RefSeq" id="WP_078813956.1">
    <property type="nucleotide sequence ID" value="NZ_FUYE01000008.1"/>
</dbReference>
<dbReference type="OrthoDB" id="7738228at2"/>